<accession>A0ABW4KPI3</accession>
<dbReference type="RefSeq" id="WP_370512977.1">
    <property type="nucleotide sequence ID" value="NZ_JBHUEJ010000012.1"/>
</dbReference>
<name>A0ABW4KPI3_9BURK</name>
<comment type="caution">
    <text evidence="2">The sequence shown here is derived from an EMBL/GenBank/DDBJ whole genome shotgun (WGS) entry which is preliminary data.</text>
</comment>
<feature type="signal peptide" evidence="1">
    <location>
        <begin position="1"/>
        <end position="36"/>
    </location>
</feature>
<sequence>MSATRFPAARRGKLGVATWLAMALMGAALWPAAAHADDHRRLAVPLPRAYVQECAGCHMAYPPGLLPAASWRRMMGRLDEHYGSDASIDEATVRQLSEWLQTHAGTSKRVRAEPPPPDDRITRSEWFARKHDEIAPATWRRASIRSAANCMACHPGAERSDFDDDAVRVPK</sequence>
<protein>
    <submittedName>
        <fullName evidence="2">Diheme cytochrome c</fullName>
    </submittedName>
</protein>
<dbReference type="InterPro" id="IPR018588">
    <property type="entry name" value="Dihaem_cytochrome-c"/>
</dbReference>
<organism evidence="2 3">
    <name type="scientific">Ottowia flava</name>
    <dbReference type="NCBI Taxonomy" id="2675430"/>
    <lineage>
        <taxon>Bacteria</taxon>
        <taxon>Pseudomonadati</taxon>
        <taxon>Pseudomonadota</taxon>
        <taxon>Betaproteobacteria</taxon>
        <taxon>Burkholderiales</taxon>
        <taxon>Comamonadaceae</taxon>
        <taxon>Ottowia</taxon>
    </lineage>
</organism>
<proteinExistence type="predicted"/>
<evidence type="ECO:0000313" key="2">
    <source>
        <dbReference type="EMBL" id="MFD1709940.1"/>
    </source>
</evidence>
<evidence type="ECO:0000256" key="1">
    <source>
        <dbReference type="SAM" id="SignalP"/>
    </source>
</evidence>
<dbReference type="Proteomes" id="UP001597304">
    <property type="component" value="Unassembled WGS sequence"/>
</dbReference>
<feature type="chain" id="PRO_5045458250" evidence="1">
    <location>
        <begin position="37"/>
        <end position="171"/>
    </location>
</feature>
<dbReference type="EMBL" id="JBHUEJ010000012">
    <property type="protein sequence ID" value="MFD1709940.1"/>
    <property type="molecule type" value="Genomic_DNA"/>
</dbReference>
<dbReference type="PROSITE" id="PS51318">
    <property type="entry name" value="TAT"/>
    <property type="match status" value="1"/>
</dbReference>
<dbReference type="InterPro" id="IPR006311">
    <property type="entry name" value="TAT_signal"/>
</dbReference>
<reference evidence="3" key="1">
    <citation type="journal article" date="2019" name="Int. J. Syst. Evol. Microbiol.">
        <title>The Global Catalogue of Microorganisms (GCM) 10K type strain sequencing project: providing services to taxonomists for standard genome sequencing and annotation.</title>
        <authorList>
            <consortium name="The Broad Institute Genomics Platform"/>
            <consortium name="The Broad Institute Genome Sequencing Center for Infectious Disease"/>
            <person name="Wu L."/>
            <person name="Ma J."/>
        </authorList>
    </citation>
    <scope>NUCLEOTIDE SEQUENCE [LARGE SCALE GENOMIC DNA]</scope>
    <source>
        <strain evidence="3">LMG 29247</strain>
    </source>
</reference>
<evidence type="ECO:0000313" key="3">
    <source>
        <dbReference type="Proteomes" id="UP001597304"/>
    </source>
</evidence>
<keyword evidence="3" id="KW-1185">Reference proteome</keyword>
<gene>
    <name evidence="2" type="ORF">ACFSF0_04945</name>
</gene>
<dbReference type="Pfam" id="PF09626">
    <property type="entry name" value="DHC"/>
    <property type="match status" value="1"/>
</dbReference>
<keyword evidence="1" id="KW-0732">Signal</keyword>